<dbReference type="EMBL" id="GL945585">
    <property type="protein sequence ID" value="EGN91573.1"/>
    <property type="molecule type" value="Genomic_DNA"/>
</dbReference>
<keyword evidence="2" id="KW-1185">Reference proteome</keyword>
<gene>
    <name evidence="1" type="ORF">SERLA73DRAFT_128132</name>
</gene>
<dbReference type="AlphaFoldDB" id="F8QJE6"/>
<dbReference type="Proteomes" id="UP000008063">
    <property type="component" value="Unassembled WGS sequence"/>
</dbReference>
<protein>
    <submittedName>
        <fullName evidence="1">Uncharacterized protein</fullName>
    </submittedName>
</protein>
<accession>F8QJE6</accession>
<dbReference type="HOGENOM" id="CLU_2224813_0_0_1"/>
<sequence length="106" mass="11617">MSAATVEHSFTMWAERKISWDPPVAQPQTELNKVTGKKTSSYVTFSDTNWGEASHYYSTSIKGLKLKTLNDTVTKASAYITGKGWSKQLVISGDGDVDPQACLVDI</sequence>
<dbReference type="OrthoDB" id="2677435at2759"/>
<dbReference type="InParanoid" id="F8QJE6"/>
<evidence type="ECO:0000313" key="1">
    <source>
        <dbReference type="EMBL" id="EGN91573.1"/>
    </source>
</evidence>
<evidence type="ECO:0000313" key="2">
    <source>
        <dbReference type="Proteomes" id="UP000008063"/>
    </source>
</evidence>
<organism evidence="2">
    <name type="scientific">Serpula lacrymans var. lacrymans (strain S7.3)</name>
    <name type="common">Dry rot fungus</name>
    <dbReference type="NCBI Taxonomy" id="936435"/>
    <lineage>
        <taxon>Eukaryota</taxon>
        <taxon>Fungi</taxon>
        <taxon>Dikarya</taxon>
        <taxon>Basidiomycota</taxon>
        <taxon>Agaricomycotina</taxon>
        <taxon>Agaricomycetes</taxon>
        <taxon>Agaricomycetidae</taxon>
        <taxon>Boletales</taxon>
        <taxon>Coniophorineae</taxon>
        <taxon>Serpulaceae</taxon>
        <taxon>Serpula</taxon>
    </lineage>
</organism>
<reference evidence="2" key="1">
    <citation type="journal article" date="2011" name="Science">
        <title>The plant cell wall-decomposing machinery underlies the functional diversity of forest fungi.</title>
        <authorList>
            <person name="Eastwood D.C."/>
            <person name="Floudas D."/>
            <person name="Binder M."/>
            <person name="Majcherczyk A."/>
            <person name="Schneider P."/>
            <person name="Aerts A."/>
            <person name="Asiegbu F.O."/>
            <person name="Baker S.E."/>
            <person name="Barry K."/>
            <person name="Bendiksby M."/>
            <person name="Blumentritt M."/>
            <person name="Coutinho P.M."/>
            <person name="Cullen D."/>
            <person name="de Vries R.P."/>
            <person name="Gathman A."/>
            <person name="Goodell B."/>
            <person name="Henrissat B."/>
            <person name="Ihrmark K."/>
            <person name="Kauserud H."/>
            <person name="Kohler A."/>
            <person name="LaButti K."/>
            <person name="Lapidus A."/>
            <person name="Lavin J.L."/>
            <person name="Lee Y.-H."/>
            <person name="Lindquist E."/>
            <person name="Lilly W."/>
            <person name="Lucas S."/>
            <person name="Morin E."/>
            <person name="Murat C."/>
            <person name="Oguiza J.A."/>
            <person name="Park J."/>
            <person name="Pisabarro A.G."/>
            <person name="Riley R."/>
            <person name="Rosling A."/>
            <person name="Salamov A."/>
            <person name="Schmidt O."/>
            <person name="Schmutz J."/>
            <person name="Skrede I."/>
            <person name="Stenlid J."/>
            <person name="Wiebenga A."/>
            <person name="Xie X."/>
            <person name="Kuees U."/>
            <person name="Hibbett D.S."/>
            <person name="Hoffmeister D."/>
            <person name="Hoegberg N."/>
            <person name="Martin F."/>
            <person name="Grigoriev I.V."/>
            <person name="Watkinson S.C."/>
        </authorList>
    </citation>
    <scope>NUCLEOTIDE SEQUENCE [LARGE SCALE GENOMIC DNA]</scope>
    <source>
        <strain evidence="2">strain S7.3</strain>
    </source>
</reference>
<name>F8QJE6_SERL3</name>
<proteinExistence type="predicted"/>